<evidence type="ECO:0000313" key="2">
    <source>
        <dbReference type="Proteomes" id="UP001055072"/>
    </source>
</evidence>
<name>A0ACB8UFF8_9APHY</name>
<evidence type="ECO:0000313" key="1">
    <source>
        <dbReference type="EMBL" id="KAI0093030.1"/>
    </source>
</evidence>
<organism evidence="1 2">
    <name type="scientific">Irpex rosettiformis</name>
    <dbReference type="NCBI Taxonomy" id="378272"/>
    <lineage>
        <taxon>Eukaryota</taxon>
        <taxon>Fungi</taxon>
        <taxon>Dikarya</taxon>
        <taxon>Basidiomycota</taxon>
        <taxon>Agaricomycotina</taxon>
        <taxon>Agaricomycetes</taxon>
        <taxon>Polyporales</taxon>
        <taxon>Irpicaceae</taxon>
        <taxon>Irpex</taxon>
    </lineage>
</organism>
<accession>A0ACB8UFF8</accession>
<proteinExistence type="predicted"/>
<protein>
    <submittedName>
        <fullName evidence="1">Uncharacterized protein</fullName>
    </submittedName>
</protein>
<sequence length="146" mass="15765">MSSSTRTDIQVYTKYVPPSERTLPALALQITQLVGSYMVWVGITDEPAEKVDIAPSQGFLLKDWACAMPPTSVGIPPAATNLYRSSSSDVSLSMAQRLARRFKRQIFLAVDVPPAFTTLGDGPKVVLAAEQAVVQALQELEARGSI</sequence>
<dbReference type="Proteomes" id="UP001055072">
    <property type="component" value="Unassembled WGS sequence"/>
</dbReference>
<gene>
    <name evidence="1" type="ORF">BDY19DRAFT_989714</name>
</gene>
<dbReference type="EMBL" id="MU274902">
    <property type="protein sequence ID" value="KAI0093030.1"/>
    <property type="molecule type" value="Genomic_DNA"/>
</dbReference>
<keyword evidence="2" id="KW-1185">Reference proteome</keyword>
<reference evidence="1" key="1">
    <citation type="journal article" date="2021" name="Environ. Microbiol.">
        <title>Gene family expansions and transcriptome signatures uncover fungal adaptations to wood decay.</title>
        <authorList>
            <person name="Hage H."/>
            <person name="Miyauchi S."/>
            <person name="Viragh M."/>
            <person name="Drula E."/>
            <person name="Min B."/>
            <person name="Chaduli D."/>
            <person name="Navarro D."/>
            <person name="Favel A."/>
            <person name="Norest M."/>
            <person name="Lesage-Meessen L."/>
            <person name="Balint B."/>
            <person name="Merenyi Z."/>
            <person name="de Eugenio L."/>
            <person name="Morin E."/>
            <person name="Martinez A.T."/>
            <person name="Baldrian P."/>
            <person name="Stursova M."/>
            <person name="Martinez M.J."/>
            <person name="Novotny C."/>
            <person name="Magnuson J.K."/>
            <person name="Spatafora J.W."/>
            <person name="Maurice S."/>
            <person name="Pangilinan J."/>
            <person name="Andreopoulos W."/>
            <person name="LaButti K."/>
            <person name="Hundley H."/>
            <person name="Na H."/>
            <person name="Kuo A."/>
            <person name="Barry K."/>
            <person name="Lipzen A."/>
            <person name="Henrissat B."/>
            <person name="Riley R."/>
            <person name="Ahrendt S."/>
            <person name="Nagy L.G."/>
            <person name="Grigoriev I.V."/>
            <person name="Martin F."/>
            <person name="Rosso M.N."/>
        </authorList>
    </citation>
    <scope>NUCLEOTIDE SEQUENCE</scope>
    <source>
        <strain evidence="1">CBS 384.51</strain>
    </source>
</reference>
<comment type="caution">
    <text evidence="1">The sequence shown here is derived from an EMBL/GenBank/DDBJ whole genome shotgun (WGS) entry which is preliminary data.</text>
</comment>